<feature type="domain" description="Beta-trefoil DNA-binding" evidence="9">
    <location>
        <begin position="725"/>
        <end position="1080"/>
    </location>
</feature>
<proteinExistence type="inferred from homology"/>
<keyword evidence="6" id="KW-0539">Nucleus</keyword>
<evidence type="ECO:0000256" key="2">
    <source>
        <dbReference type="ARBA" id="ARBA00009704"/>
    </source>
</evidence>
<reference evidence="10" key="1">
    <citation type="submission" date="2022-07" db="EMBL/GenBank/DDBJ databases">
        <title>Phylogenomic reconstructions and comparative analyses of Kickxellomycotina fungi.</title>
        <authorList>
            <person name="Reynolds N.K."/>
            <person name="Stajich J.E."/>
            <person name="Barry K."/>
            <person name="Grigoriev I.V."/>
            <person name="Crous P."/>
            <person name="Smith M.E."/>
        </authorList>
    </citation>
    <scope>NUCLEOTIDE SEQUENCE</scope>
    <source>
        <strain evidence="10">NBRC 100468</strain>
    </source>
</reference>
<name>A0A9W8ABM4_9FUNG</name>
<comment type="similarity">
    <text evidence="2">Belongs to the Su(H) family.</text>
</comment>
<evidence type="ECO:0000256" key="1">
    <source>
        <dbReference type="ARBA" id="ARBA00004123"/>
    </source>
</evidence>
<dbReference type="Pfam" id="PF20144">
    <property type="entry name" value="TIG_SUH"/>
    <property type="match status" value="1"/>
</dbReference>
<evidence type="ECO:0000256" key="6">
    <source>
        <dbReference type="ARBA" id="ARBA00023242"/>
    </source>
</evidence>
<evidence type="ECO:0000259" key="8">
    <source>
        <dbReference type="SMART" id="SM01267"/>
    </source>
</evidence>
<feature type="compositionally biased region" description="Low complexity" evidence="7">
    <location>
        <begin position="1416"/>
        <end position="1436"/>
    </location>
</feature>
<evidence type="ECO:0000256" key="7">
    <source>
        <dbReference type="SAM" id="MobiDB-lite"/>
    </source>
</evidence>
<feature type="region of interest" description="Disordered" evidence="7">
    <location>
        <begin position="973"/>
        <end position="992"/>
    </location>
</feature>
<dbReference type="SUPFAM" id="SSF49417">
    <property type="entry name" value="p53-like transcription factors"/>
    <property type="match status" value="1"/>
</dbReference>
<protein>
    <submittedName>
        <fullName evidence="10">Uncharacterized protein</fullName>
    </submittedName>
</protein>
<evidence type="ECO:0000256" key="5">
    <source>
        <dbReference type="ARBA" id="ARBA00023163"/>
    </source>
</evidence>
<dbReference type="GO" id="GO:0000978">
    <property type="term" value="F:RNA polymerase II cis-regulatory region sequence-specific DNA binding"/>
    <property type="evidence" value="ECO:0007669"/>
    <property type="project" value="InterPro"/>
</dbReference>
<dbReference type="GO" id="GO:0001228">
    <property type="term" value="F:DNA-binding transcription activator activity, RNA polymerase II-specific"/>
    <property type="evidence" value="ECO:0007669"/>
    <property type="project" value="InterPro"/>
</dbReference>
<dbReference type="CDD" id="cd00102">
    <property type="entry name" value="IPT"/>
    <property type="match status" value="1"/>
</dbReference>
<evidence type="ECO:0000259" key="9">
    <source>
        <dbReference type="SMART" id="SM01268"/>
    </source>
</evidence>
<dbReference type="Gene3D" id="2.60.40.1450">
    <property type="entry name" value="LAG1, DNA binding domain"/>
    <property type="match status" value="1"/>
</dbReference>
<keyword evidence="4" id="KW-0238">DNA-binding</keyword>
<dbReference type="Gene3D" id="2.80.10.50">
    <property type="match status" value="1"/>
</dbReference>
<dbReference type="SUPFAM" id="SSF110217">
    <property type="entry name" value="DNA-binding protein LAG-1 (CSL)"/>
    <property type="match status" value="1"/>
</dbReference>
<dbReference type="InterPro" id="IPR038007">
    <property type="entry name" value="RBP-Jkappa_IPT"/>
</dbReference>
<dbReference type="OrthoDB" id="5600360at2759"/>
<dbReference type="InterPro" id="IPR015350">
    <property type="entry name" value="Beta-trefoil_DNA-bd_dom"/>
</dbReference>
<feature type="region of interest" description="Disordered" evidence="7">
    <location>
        <begin position="1236"/>
        <end position="1267"/>
    </location>
</feature>
<comment type="subcellular location">
    <subcellularLocation>
        <location evidence="1">Nucleus</location>
    </subcellularLocation>
</comment>
<keyword evidence="5" id="KW-0804">Transcription</keyword>
<dbReference type="Pfam" id="PF09271">
    <property type="entry name" value="LAG1-DNAbind"/>
    <property type="match status" value="1"/>
</dbReference>
<feature type="region of interest" description="Disordered" evidence="7">
    <location>
        <begin position="15"/>
        <end position="34"/>
    </location>
</feature>
<dbReference type="InterPro" id="IPR014756">
    <property type="entry name" value="Ig_E-set"/>
</dbReference>
<dbReference type="Pfam" id="PF09270">
    <property type="entry name" value="BTD"/>
    <property type="match status" value="1"/>
</dbReference>
<dbReference type="InterPro" id="IPR040159">
    <property type="entry name" value="CLS_fam"/>
</dbReference>
<feature type="compositionally biased region" description="Polar residues" evidence="7">
    <location>
        <begin position="768"/>
        <end position="780"/>
    </location>
</feature>
<sequence>MDNIAHHLESLQSIGDNGATGYLHETDTNTSELTPMNGLASTQDPSFDFNNFGHTGGLNVQFGHGSQFNEDPVARKRRNTCAGDYATLNGFGAVAPFSEPFVAAHNAYHAAQYPNPAGAGQLSDGMDLLTSNVTGTAATDANNKFLYHDLVQHFSTNAVTDGLTTMASLTASSAEETINSTSSMKPSVDLRVDTNNVLTEFHLPGEAQLINNGNSNNGLFSPSFADALPTASPAGVFSMSTPNQNPAMSFALPLTNPILHGSHLSIDATSGSNDFSALHSPYGSATGSILSPQHTTQINNGTVRNNPWAQNNNMPNDFQQQFMSLGGGDLGDMHTADPSVFGLHISMASSGAMTAPQSVAPSDTQHSLHNTQSITSTAADMGTSSSKKSTVPFPGLPDPGDTMFASSAPMSTPTTPSANMSYFRTTNPGTTNSFVKPSHHIVSQLRGRKRAATTLSTGIRSDLPSSPLASPVNSSGASSISGRVTRTPTSRLNRNTMSRPRSNTTSTMAPHTAQQLNLATVPNGNMQDVGDKIIAIFTSKVAQKSYGTEKRFLCPPPTILLFGNSWDASDSLHHPGFDGSNNDTHRSNTSSSRFKFPNIRVSMPSGDGYSDPNQGDINNGLQSPTSKSSIHLDWLDDAGRVVASSNKGSNPRKGVTLDSQAQYTGRYVNKQLFINDVDEKNKRVNVKVQLLEPESNATLNEFASSPVKVISKPSKKRQNAKNAELCIHHGSMVSLFNRLRSQTVSTKYLGMKRSIADGGERPFWFPSGGSTPKSDTSGGSVKNKKQSGFVVRTNYWDPFVIWIVDPKLRNSTSPQDINSQPHHVGYPVPPPYAIHPRVPIDQLVNDGSMSASVTSPGFSSLRGNKGQCSGPIPIHYNQHVVLQCMSTGMVSPIFIIRKIEKGNTAAGSYINEDPEQPATGDPVSQLHKIALEVYQAPEERAPFDPSSPISDKYFTCDKDSVNSWTAKSGKNIVETKSESKDPSPPFSAGTSNPFFNLGTQNFEQVYHINSGMSMQGGEYDSRDVLSSPIKSPGQKPQIRRMSTHSASIYQVNGNGVMTSPNGGTNTTTSWTQDLDDGSVWTIVGTDCAIYQFGLSSGSAPIRTGSITHTVNSCTPSTAATPITAGHQFMNSMYQDHLGQHASAMPLSIDTMMCGQTAQTAINSPMHMQLSPFPPQPNTADIHGSMFNHHIEAALVRSNMAQNSITSPLSATNFVNMVNPNSQTMVAAVAAAMAANKQHPGHVRTRQSRSNTLPSRIGPMDTPKDSHGIASSTNADANKPLANSINISTLPVVHHINPTKAKCVDAPDGAEDTNNREIITITGENFVKDMKVYFDEVASKKVQVTSSTQIMCYGPLPYDFRILNGSKIGKNFEDEGYAEKLPSSDDNLVDQDGINKDKGSDESHDSEKSSDSAGGRSNSTSNGSPPNSKSSNTSQQKKSTDTRKIPLLLAMPDGRRYRTGQTFTMTY</sequence>
<feature type="region of interest" description="Disordered" evidence="7">
    <location>
        <begin position="458"/>
        <end position="509"/>
    </location>
</feature>
<organism evidence="10 11">
    <name type="scientific">Mycoemilia scoparia</name>
    <dbReference type="NCBI Taxonomy" id="417184"/>
    <lineage>
        <taxon>Eukaryota</taxon>
        <taxon>Fungi</taxon>
        <taxon>Fungi incertae sedis</taxon>
        <taxon>Zoopagomycota</taxon>
        <taxon>Kickxellomycotina</taxon>
        <taxon>Kickxellomycetes</taxon>
        <taxon>Kickxellales</taxon>
        <taxon>Kickxellaceae</taxon>
        <taxon>Mycoemilia</taxon>
    </lineage>
</organism>
<dbReference type="InterPro" id="IPR036358">
    <property type="entry name" value="BTD_sf"/>
</dbReference>
<dbReference type="Proteomes" id="UP001150538">
    <property type="component" value="Unassembled WGS sequence"/>
</dbReference>
<dbReference type="InterPro" id="IPR037095">
    <property type="entry name" value="RBP-J/Cbf11_DNA-bd_sf"/>
</dbReference>
<dbReference type="GO" id="GO:0005634">
    <property type="term" value="C:nucleus"/>
    <property type="evidence" value="ECO:0007669"/>
    <property type="project" value="UniProtKB-SubCell"/>
</dbReference>
<feature type="compositionally biased region" description="Basic and acidic residues" evidence="7">
    <location>
        <begin position="1392"/>
        <end position="1409"/>
    </location>
</feature>
<dbReference type="SUPFAM" id="SSF81296">
    <property type="entry name" value="E set domains"/>
    <property type="match status" value="1"/>
</dbReference>
<keyword evidence="11" id="KW-1185">Reference proteome</keyword>
<dbReference type="Gene3D" id="2.60.40.10">
    <property type="entry name" value="Immunoglobulins"/>
    <property type="match status" value="1"/>
</dbReference>
<keyword evidence="3" id="KW-0805">Transcription regulation</keyword>
<dbReference type="PANTHER" id="PTHR10665">
    <property type="entry name" value="RECOMBINING BINDING PROTEIN SUPPRESSOR OF HAIRLESS"/>
    <property type="match status" value="1"/>
</dbReference>
<feature type="domain" description="RBP-J/Cbf11/Cbf12 DNA binding" evidence="8">
    <location>
        <begin position="533"/>
        <end position="724"/>
    </location>
</feature>
<dbReference type="InterPro" id="IPR008967">
    <property type="entry name" value="p53-like_TF_DNA-bd_sf"/>
</dbReference>
<accession>A0A9W8ABM4</accession>
<dbReference type="EMBL" id="JANBPU010000004">
    <property type="protein sequence ID" value="KAJ1921550.1"/>
    <property type="molecule type" value="Genomic_DNA"/>
</dbReference>
<feature type="region of interest" description="Disordered" evidence="7">
    <location>
        <begin position="760"/>
        <end position="783"/>
    </location>
</feature>
<comment type="caution">
    <text evidence="10">The sequence shown here is derived from an EMBL/GenBank/DDBJ whole genome shotgun (WGS) entry which is preliminary data.</text>
</comment>
<dbReference type="SMART" id="SM01267">
    <property type="entry name" value="LAG1_DNAbind"/>
    <property type="match status" value="1"/>
</dbReference>
<evidence type="ECO:0000256" key="4">
    <source>
        <dbReference type="ARBA" id="ARBA00023125"/>
    </source>
</evidence>
<dbReference type="InterPro" id="IPR015351">
    <property type="entry name" value="RBP-J/Cbf11/Cbf12_DNA-bd"/>
</dbReference>
<gene>
    <name evidence="10" type="ORF">H4219_000587</name>
</gene>
<feature type="region of interest" description="Disordered" evidence="7">
    <location>
        <begin position="1376"/>
        <end position="1466"/>
    </location>
</feature>
<evidence type="ECO:0000256" key="3">
    <source>
        <dbReference type="ARBA" id="ARBA00023015"/>
    </source>
</evidence>
<feature type="region of interest" description="Disordered" evidence="7">
    <location>
        <begin position="1019"/>
        <end position="1039"/>
    </location>
</feature>
<dbReference type="SMART" id="SM01268">
    <property type="entry name" value="BTD"/>
    <property type="match status" value="1"/>
</dbReference>
<evidence type="ECO:0000313" key="11">
    <source>
        <dbReference type="Proteomes" id="UP001150538"/>
    </source>
</evidence>
<dbReference type="InterPro" id="IPR013783">
    <property type="entry name" value="Ig-like_fold"/>
</dbReference>
<evidence type="ECO:0000313" key="10">
    <source>
        <dbReference type="EMBL" id="KAJ1921550.1"/>
    </source>
</evidence>